<comment type="caution">
    <text evidence="2">The sequence shown here is derived from an EMBL/GenBank/DDBJ whole genome shotgun (WGS) entry which is preliminary data.</text>
</comment>
<evidence type="ECO:0000313" key="3">
    <source>
        <dbReference type="Proteomes" id="UP001603978"/>
    </source>
</evidence>
<sequence>MRSIVPAADAALTPGTHQIDIDGVRQVYHVAGTGPVCLVHSGGPGMSWEYLRMSALEEHLTMVYLEPIGTGDSGRLADRSEYRIDTYARFVHGVVEHLGLPRVHLLGHSHGGFVAQRYALDHPDRVAGLILFATSPVTGPEFWADAMANLQNLPARLPHRPEAAGIPAAFPEALASADDDTFTERMSHVLPAYFGDYWAQEAEIAPVFATFRAWIAPSGGEEPAPFDVRDALGSLTVPALVISGEDDFICGTRWGRMLHDSMPKSQLLVLDCGHMAHLERPEAFTRAVADFVNG</sequence>
<evidence type="ECO:0000313" key="2">
    <source>
        <dbReference type="EMBL" id="MFG1710436.1"/>
    </source>
</evidence>
<proteinExistence type="predicted"/>
<dbReference type="SUPFAM" id="SSF53474">
    <property type="entry name" value="alpha/beta-Hydrolases"/>
    <property type="match status" value="1"/>
</dbReference>
<feature type="domain" description="AB hydrolase-1" evidence="1">
    <location>
        <begin position="38"/>
        <end position="281"/>
    </location>
</feature>
<dbReference type="PANTHER" id="PTHR43798:SF33">
    <property type="entry name" value="HYDROLASE, PUTATIVE (AFU_ORTHOLOGUE AFUA_2G14860)-RELATED"/>
    <property type="match status" value="1"/>
</dbReference>
<name>A0ABW7ASP6_9ACTN</name>
<dbReference type="RefSeq" id="WP_393176212.1">
    <property type="nucleotide sequence ID" value="NZ_JBICRM010000049.1"/>
</dbReference>
<dbReference type="Proteomes" id="UP001603978">
    <property type="component" value="Unassembled WGS sequence"/>
</dbReference>
<accession>A0ABW7ASP6</accession>
<protein>
    <submittedName>
        <fullName evidence="2">Alpha/beta fold hydrolase</fullName>
    </submittedName>
</protein>
<reference evidence="2 3" key="1">
    <citation type="submission" date="2024-10" db="EMBL/GenBank/DDBJ databases">
        <authorList>
            <person name="Topkara A.R."/>
            <person name="Saygin H."/>
        </authorList>
    </citation>
    <scope>NUCLEOTIDE SEQUENCE [LARGE SCALE GENOMIC DNA]</scope>
    <source>
        <strain evidence="2 3">M3C6</strain>
    </source>
</reference>
<dbReference type="InterPro" id="IPR000639">
    <property type="entry name" value="Epox_hydrolase-like"/>
</dbReference>
<dbReference type="EMBL" id="JBICRM010000049">
    <property type="protein sequence ID" value="MFG1710436.1"/>
    <property type="molecule type" value="Genomic_DNA"/>
</dbReference>
<dbReference type="PRINTS" id="PR00412">
    <property type="entry name" value="EPOXHYDRLASE"/>
</dbReference>
<keyword evidence="3" id="KW-1185">Reference proteome</keyword>
<dbReference type="InterPro" id="IPR029058">
    <property type="entry name" value="AB_hydrolase_fold"/>
</dbReference>
<dbReference type="GO" id="GO:0016787">
    <property type="term" value="F:hydrolase activity"/>
    <property type="evidence" value="ECO:0007669"/>
    <property type="project" value="UniProtKB-KW"/>
</dbReference>
<dbReference type="InterPro" id="IPR050266">
    <property type="entry name" value="AB_hydrolase_sf"/>
</dbReference>
<dbReference type="Pfam" id="PF00561">
    <property type="entry name" value="Abhydrolase_1"/>
    <property type="match status" value="1"/>
</dbReference>
<dbReference type="Gene3D" id="3.40.50.1820">
    <property type="entry name" value="alpha/beta hydrolase"/>
    <property type="match status" value="1"/>
</dbReference>
<organism evidence="2 3">
    <name type="scientific">Nonomuraea marmarensis</name>
    <dbReference type="NCBI Taxonomy" id="3351344"/>
    <lineage>
        <taxon>Bacteria</taxon>
        <taxon>Bacillati</taxon>
        <taxon>Actinomycetota</taxon>
        <taxon>Actinomycetes</taxon>
        <taxon>Streptosporangiales</taxon>
        <taxon>Streptosporangiaceae</taxon>
        <taxon>Nonomuraea</taxon>
    </lineage>
</organism>
<dbReference type="PANTHER" id="PTHR43798">
    <property type="entry name" value="MONOACYLGLYCEROL LIPASE"/>
    <property type="match status" value="1"/>
</dbReference>
<keyword evidence="2" id="KW-0378">Hydrolase</keyword>
<gene>
    <name evidence="2" type="ORF">ACFLIM_45445</name>
</gene>
<dbReference type="InterPro" id="IPR000073">
    <property type="entry name" value="AB_hydrolase_1"/>
</dbReference>
<evidence type="ECO:0000259" key="1">
    <source>
        <dbReference type="Pfam" id="PF00561"/>
    </source>
</evidence>